<evidence type="ECO:0000313" key="4">
    <source>
        <dbReference type="EMBL" id="PKU28447.1"/>
    </source>
</evidence>
<evidence type="ECO:0000256" key="2">
    <source>
        <dbReference type="ARBA" id="ARBA00023170"/>
    </source>
</evidence>
<keyword evidence="3" id="KW-1133">Transmembrane helix</keyword>
<evidence type="ECO:0000256" key="1">
    <source>
        <dbReference type="ARBA" id="ARBA00007343"/>
    </source>
</evidence>
<keyword evidence="2" id="KW-0675">Receptor</keyword>
<dbReference type="PANTHER" id="PTHR45930:SF1">
    <property type="entry name" value="ADHESION G PROTEIN-COUPLED RECEPTOR A2"/>
    <property type="match status" value="1"/>
</dbReference>
<dbReference type="GO" id="GO:0002040">
    <property type="term" value="P:sprouting angiogenesis"/>
    <property type="evidence" value="ECO:0007669"/>
    <property type="project" value="TreeGrafter"/>
</dbReference>
<evidence type="ECO:0000256" key="3">
    <source>
        <dbReference type="SAM" id="Phobius"/>
    </source>
</evidence>
<dbReference type="OrthoDB" id="10031018at2759"/>
<gene>
    <name evidence="4" type="ORF">llap_21249</name>
</gene>
<accession>A0A2I0T3T9</accession>
<proteinExistence type="inferred from homology"/>
<reference evidence="5" key="1">
    <citation type="submission" date="2017-11" db="EMBL/GenBank/DDBJ databases">
        <authorList>
            <person name="Lima N.C."/>
            <person name="Parody-Merino A.M."/>
            <person name="Battley P.F."/>
            <person name="Fidler A.E."/>
            <person name="Prosdocimi F."/>
        </authorList>
    </citation>
    <scope>NUCLEOTIDE SEQUENCE [LARGE SCALE GENOMIC DNA]</scope>
</reference>
<comment type="similarity">
    <text evidence="1">Belongs to the G-protein coupled receptor 2 family. Adhesion G-protein coupled receptor (ADGR) subfamily.</text>
</comment>
<dbReference type="AlphaFoldDB" id="A0A2I0T3T9"/>
<dbReference type="InterPro" id="IPR051963">
    <property type="entry name" value="Adhesion_GPCR_A"/>
</dbReference>
<dbReference type="GO" id="GO:0007417">
    <property type="term" value="P:central nervous system development"/>
    <property type="evidence" value="ECO:0007669"/>
    <property type="project" value="TreeGrafter"/>
</dbReference>
<dbReference type="GO" id="GO:0090263">
    <property type="term" value="P:positive regulation of canonical Wnt signaling pathway"/>
    <property type="evidence" value="ECO:0007669"/>
    <property type="project" value="TreeGrafter"/>
</dbReference>
<organism evidence="4 5">
    <name type="scientific">Limosa lapponica baueri</name>
    <dbReference type="NCBI Taxonomy" id="1758121"/>
    <lineage>
        <taxon>Eukaryota</taxon>
        <taxon>Metazoa</taxon>
        <taxon>Chordata</taxon>
        <taxon>Craniata</taxon>
        <taxon>Vertebrata</taxon>
        <taxon>Euteleostomi</taxon>
        <taxon>Archelosauria</taxon>
        <taxon>Archosauria</taxon>
        <taxon>Dinosauria</taxon>
        <taxon>Saurischia</taxon>
        <taxon>Theropoda</taxon>
        <taxon>Coelurosauria</taxon>
        <taxon>Aves</taxon>
        <taxon>Neognathae</taxon>
        <taxon>Neoaves</taxon>
        <taxon>Charadriiformes</taxon>
        <taxon>Scolopacidae</taxon>
        <taxon>Limosa</taxon>
    </lineage>
</organism>
<dbReference type="EMBL" id="KZ520557">
    <property type="protein sequence ID" value="PKU28447.1"/>
    <property type="molecule type" value="Genomic_DNA"/>
</dbReference>
<keyword evidence="3" id="KW-0812">Transmembrane</keyword>
<dbReference type="Proteomes" id="UP000233556">
    <property type="component" value="Unassembled WGS sequence"/>
</dbReference>
<reference evidence="5" key="2">
    <citation type="submission" date="2017-12" db="EMBL/GenBank/DDBJ databases">
        <title>Genome sequence of the Bar-tailed Godwit (Limosa lapponica baueri).</title>
        <authorList>
            <person name="Lima N.C.B."/>
            <person name="Parody-Merino A.M."/>
            <person name="Battley P.F."/>
            <person name="Fidler A.E."/>
            <person name="Prosdocimi F."/>
        </authorList>
    </citation>
    <scope>NUCLEOTIDE SEQUENCE [LARGE SCALE GENOMIC DNA]</scope>
</reference>
<protein>
    <submittedName>
        <fullName evidence="4">Uncharacterized protein</fullName>
    </submittedName>
</protein>
<keyword evidence="3" id="KW-0472">Membrane</keyword>
<keyword evidence="5" id="KW-1185">Reference proteome</keyword>
<sequence>MAITDPLGAGQELTGARCASSSTILIPRKGWHMLLNLCFHIAMTAAVFAGGITLTGYLIVCQAEVKHEKVRLPQKRYGKPAPVKVLETFPWASPLG</sequence>
<feature type="transmembrane region" description="Helical" evidence="3">
    <location>
        <begin position="34"/>
        <end position="60"/>
    </location>
</feature>
<dbReference type="GO" id="GO:0005886">
    <property type="term" value="C:plasma membrane"/>
    <property type="evidence" value="ECO:0007669"/>
    <property type="project" value="TreeGrafter"/>
</dbReference>
<name>A0A2I0T3T9_LIMLA</name>
<dbReference type="GO" id="GO:0007166">
    <property type="term" value="P:cell surface receptor signaling pathway"/>
    <property type="evidence" value="ECO:0007669"/>
    <property type="project" value="TreeGrafter"/>
</dbReference>
<evidence type="ECO:0000313" key="5">
    <source>
        <dbReference type="Proteomes" id="UP000233556"/>
    </source>
</evidence>
<dbReference type="PANTHER" id="PTHR45930">
    <property type="entry name" value="G-PROTEIN COUPLED RECEPTOR 124-LIKE PROTEIN"/>
    <property type="match status" value="1"/>
</dbReference>
<dbReference type="GO" id="GO:1990909">
    <property type="term" value="C:Wnt signalosome"/>
    <property type="evidence" value="ECO:0007669"/>
    <property type="project" value="TreeGrafter"/>
</dbReference>